<sequence length="384" mass="42692">MPTPFLSSEEYDERAHALYNEGKYDEALALLREAVALYPNAVELHVGFGYARLAREEYAWARRSFEEALVLDPDHEDALAGLGEVLLKFGQVDAGLRAFERTVTLGYDDDVDLMLQIGRALFREGFVDTALTYFDRAVAHADDSAEAAACVGYAQHRMGRDAEAIESLTRALDLDPQLVEARVYLANLMYDAGDLDQALVEFEKTKPEDHWDELGIWRLVELKKSVYKLEDTDGELKPWEARLIELADEADDIDDLLEEVEQSMMEQDAEGTPEAQGQLEALGSLLTGLVNQHQGEQAEPASTDVLAAETSHRVIMRDGSVFEGTWEEIVRALRDARDAGRPLNEYMAAEARRFYGATGKQVASDAPEAFLRGGADAGMLRIDP</sequence>
<dbReference type="InterPro" id="IPR051012">
    <property type="entry name" value="CellSynth/LPSAsmb/PSIAsmb"/>
</dbReference>
<keyword evidence="1" id="KW-0677">Repeat</keyword>
<evidence type="ECO:0000313" key="6">
    <source>
        <dbReference type="Proteomes" id="UP000500938"/>
    </source>
</evidence>
<accession>A0A6M4IGJ3</accession>
<evidence type="ECO:0000256" key="3">
    <source>
        <dbReference type="PROSITE-ProRule" id="PRU00339"/>
    </source>
</evidence>
<feature type="repeat" description="TPR" evidence="3">
    <location>
        <begin position="42"/>
        <end position="75"/>
    </location>
</feature>
<dbReference type="SUPFAM" id="SSF48452">
    <property type="entry name" value="TPR-like"/>
    <property type="match status" value="1"/>
</dbReference>
<organism evidence="5 6">
    <name type="scientific">Gemmatimonas groenlandica</name>
    <dbReference type="NCBI Taxonomy" id="2732249"/>
    <lineage>
        <taxon>Bacteria</taxon>
        <taxon>Pseudomonadati</taxon>
        <taxon>Gemmatimonadota</taxon>
        <taxon>Gemmatimonadia</taxon>
        <taxon>Gemmatimonadales</taxon>
        <taxon>Gemmatimonadaceae</taxon>
        <taxon>Gemmatimonas</taxon>
    </lineage>
</organism>
<evidence type="ECO:0000256" key="4">
    <source>
        <dbReference type="SAM" id="Coils"/>
    </source>
</evidence>
<feature type="repeat" description="TPR" evidence="3">
    <location>
        <begin position="145"/>
        <end position="178"/>
    </location>
</feature>
<dbReference type="RefSeq" id="WP_171223640.1">
    <property type="nucleotide sequence ID" value="NZ_CP053085.1"/>
</dbReference>
<dbReference type="PANTHER" id="PTHR45586:SF1">
    <property type="entry name" value="LIPOPOLYSACCHARIDE ASSEMBLY PROTEIN B"/>
    <property type="match status" value="1"/>
</dbReference>
<dbReference type="PROSITE" id="PS50005">
    <property type="entry name" value="TPR"/>
    <property type="match status" value="3"/>
</dbReference>
<dbReference type="KEGG" id="ggr:HKW67_01130"/>
<keyword evidence="6" id="KW-1185">Reference proteome</keyword>
<proteinExistence type="predicted"/>
<keyword evidence="2 3" id="KW-0802">TPR repeat</keyword>
<dbReference type="PANTHER" id="PTHR45586">
    <property type="entry name" value="TPR REPEAT-CONTAINING PROTEIN PA4667"/>
    <property type="match status" value="1"/>
</dbReference>
<name>A0A6M4IGJ3_9BACT</name>
<protein>
    <submittedName>
        <fullName evidence="5">Tetratricopeptide repeat protein</fullName>
    </submittedName>
</protein>
<dbReference type="Proteomes" id="UP000500938">
    <property type="component" value="Chromosome"/>
</dbReference>
<dbReference type="InterPro" id="IPR013105">
    <property type="entry name" value="TPR_2"/>
</dbReference>
<feature type="coiled-coil region" evidence="4">
    <location>
        <begin position="243"/>
        <end position="270"/>
    </location>
</feature>
<dbReference type="Pfam" id="PF13432">
    <property type="entry name" value="TPR_16"/>
    <property type="match status" value="1"/>
</dbReference>
<reference evidence="5 6" key="1">
    <citation type="submission" date="2020-05" db="EMBL/GenBank/DDBJ databases">
        <title>Complete genome sequence of Gemmatimonas greenlandica TET16.</title>
        <authorList>
            <person name="Zeng Y."/>
        </authorList>
    </citation>
    <scope>NUCLEOTIDE SEQUENCE [LARGE SCALE GENOMIC DNA]</scope>
    <source>
        <strain evidence="5 6">TET16</strain>
    </source>
</reference>
<evidence type="ECO:0000256" key="2">
    <source>
        <dbReference type="ARBA" id="ARBA00022803"/>
    </source>
</evidence>
<dbReference type="InterPro" id="IPR011990">
    <property type="entry name" value="TPR-like_helical_dom_sf"/>
</dbReference>
<keyword evidence="4" id="KW-0175">Coiled coil</keyword>
<dbReference type="Pfam" id="PF14559">
    <property type="entry name" value="TPR_19"/>
    <property type="match status" value="1"/>
</dbReference>
<dbReference type="AlphaFoldDB" id="A0A6M4IGJ3"/>
<dbReference type="SMART" id="SM00028">
    <property type="entry name" value="TPR"/>
    <property type="match status" value="5"/>
</dbReference>
<gene>
    <name evidence="5" type="ORF">HKW67_01130</name>
</gene>
<dbReference type="EMBL" id="CP053085">
    <property type="protein sequence ID" value="QJR34214.1"/>
    <property type="molecule type" value="Genomic_DNA"/>
</dbReference>
<evidence type="ECO:0000313" key="5">
    <source>
        <dbReference type="EMBL" id="QJR34214.1"/>
    </source>
</evidence>
<feature type="repeat" description="TPR" evidence="3">
    <location>
        <begin position="8"/>
        <end position="41"/>
    </location>
</feature>
<dbReference type="Gene3D" id="1.25.40.10">
    <property type="entry name" value="Tetratricopeptide repeat domain"/>
    <property type="match status" value="2"/>
</dbReference>
<dbReference type="Pfam" id="PF07719">
    <property type="entry name" value="TPR_2"/>
    <property type="match status" value="1"/>
</dbReference>
<dbReference type="InterPro" id="IPR019734">
    <property type="entry name" value="TPR_rpt"/>
</dbReference>
<evidence type="ECO:0000256" key="1">
    <source>
        <dbReference type="ARBA" id="ARBA00022737"/>
    </source>
</evidence>